<comment type="catalytic activity">
    <reaction evidence="1">
        <text>a 1,2-diacyl-sn-glycero-3-phospho-(1D-myo-inositol) + ATP = a 1,2-diacyl-sn-glycero-3-phospho-(1D-myo-inositol 4-phosphate) + ADP + H(+)</text>
        <dbReference type="Rhea" id="RHEA:19877"/>
        <dbReference type="ChEBI" id="CHEBI:15378"/>
        <dbReference type="ChEBI" id="CHEBI:30616"/>
        <dbReference type="ChEBI" id="CHEBI:57880"/>
        <dbReference type="ChEBI" id="CHEBI:58178"/>
        <dbReference type="ChEBI" id="CHEBI:456216"/>
        <dbReference type="EC" id="2.7.1.67"/>
    </reaction>
</comment>
<dbReference type="AlphaFoldDB" id="A0A168LMM4"/>
<dbReference type="OrthoDB" id="10264149at2759"/>
<dbReference type="InterPro" id="IPR049160">
    <property type="entry name" value="PI4KB-PIK1_PIK"/>
</dbReference>
<dbReference type="PROSITE" id="PS00916">
    <property type="entry name" value="PI3_4_KINASE_2"/>
    <property type="match status" value="1"/>
</dbReference>
<dbReference type="InterPro" id="IPR057754">
    <property type="entry name" value="PI4-kinase_beta/PIK1_cat"/>
</dbReference>
<dbReference type="InterPro" id="IPR001263">
    <property type="entry name" value="PI3K_accessory_dom"/>
</dbReference>
<evidence type="ECO:0000313" key="9">
    <source>
        <dbReference type="Proteomes" id="UP000077051"/>
    </source>
</evidence>
<dbReference type="InterPro" id="IPR016024">
    <property type="entry name" value="ARM-type_fold"/>
</dbReference>
<dbReference type="GO" id="GO:0046854">
    <property type="term" value="P:phosphatidylinositol phosphate biosynthetic process"/>
    <property type="evidence" value="ECO:0007669"/>
    <property type="project" value="InterPro"/>
</dbReference>
<evidence type="ECO:0000259" key="6">
    <source>
        <dbReference type="PROSITE" id="PS50290"/>
    </source>
</evidence>
<dbReference type="FunFam" id="1.10.1070.11:FF:000016">
    <property type="entry name" value="PIK1p Phosphatidylinositol 4-kinase"/>
    <property type="match status" value="1"/>
</dbReference>
<sequence>NALLLRLFTSEYFNAWIAISYIFRYPDNVGIQHYLCTQLRKFPIAEIEFFLPQLMHLLITRPTESVALECYIIDACEQSTHIAVMSLWYLQAYLSDLAANPQNPSFQLCKRVFNRCQAIIFAEDDQDGSNKLEQTQRVRENAFPALVGMGAMLAGIGQPLSTKPVGSVAIAQGRKPRTALNSVDASIVSRRNTMDETESDNSPPSEASGDLQRLPFQSSSDDDEVYALAKLSIDDRRHLLRSNYFRSEMQFLLALVDIATRLVIVPKPARLSALHAELTLLNHNLPAEICMPLWCPATVDRPYHHRIVRISPTDAVVLNSAERAPYLLMIEVLDDELSLENGFKSSLSKIKKNKRKSQRFSAGSTKKKQYLDDDDAVDIGDLGSPTSSRSMDLMSSTSTSTIGTAAVEIHHNTHHADMMIEEPGTLNEQDVKDGDSDQEHEHAHFDAEEFAEKMKTAAILLAQLQLDHPSQQDNVTIRASTEGIRQKIIAEMMALEDDRMEKMAMEGVDKGVGGGGGEGAGNERKLDDEVRVAMVANKEDPSAAVFSEDWEAKKERIRAASPYGHLPNWRLISVIVKNGADLRQEQFAIQLIREMQKIWQDTKTDVWVQYIRVLVTSDDSGLIETVKNSISIHSIKKEAYTRKWNEEGAVFSLKDYYTRRWGSPESESYKKAQIAFMKSLAGYSIASYIMQIKDRHNGNLLIDDAGHIIHIDFGFILSNSPGSVGFEMAPFKLPQEYIDILGGVNSPMFEQYKTLTKQAFLAVRKHSDNILLLTEMMSKESKLPCFQNGGQHALSALRDRFQLQLTEPQVETFVEKLIMSSCCNVFTRLYDTYQ</sequence>
<dbReference type="Pfam" id="PF00454">
    <property type="entry name" value="PI3_PI4_kinase"/>
    <property type="match status" value="1"/>
</dbReference>
<feature type="domain" description="PIK helical" evidence="7">
    <location>
        <begin position="1"/>
        <end position="116"/>
    </location>
</feature>
<dbReference type="InterPro" id="IPR015433">
    <property type="entry name" value="PI3/4_kinase"/>
</dbReference>
<comment type="caution">
    <text evidence="8">The sequence shown here is derived from an EMBL/GenBank/DDBJ whole genome shotgun (WGS) entry which is preliminary data.</text>
</comment>
<dbReference type="GO" id="GO:0004430">
    <property type="term" value="F:1-phosphatidylinositol 4-kinase activity"/>
    <property type="evidence" value="ECO:0007669"/>
    <property type="project" value="UniProtKB-EC"/>
</dbReference>
<name>A0A168LMM4_MUCCL</name>
<evidence type="ECO:0000256" key="1">
    <source>
        <dbReference type="ARBA" id="ARBA00001686"/>
    </source>
</evidence>
<evidence type="ECO:0000313" key="8">
    <source>
        <dbReference type="EMBL" id="OAD03726.1"/>
    </source>
</evidence>
<dbReference type="GO" id="GO:0005737">
    <property type="term" value="C:cytoplasm"/>
    <property type="evidence" value="ECO:0007669"/>
    <property type="project" value="TreeGrafter"/>
</dbReference>
<dbReference type="VEuPathDB" id="FungiDB:MUCCIDRAFT_127245"/>
<dbReference type="SUPFAM" id="SSF48371">
    <property type="entry name" value="ARM repeat"/>
    <property type="match status" value="1"/>
</dbReference>
<feature type="domain" description="PI3K/PI4K catalytic" evidence="6">
    <location>
        <begin position="539"/>
        <end position="826"/>
    </location>
</feature>
<dbReference type="InterPro" id="IPR018936">
    <property type="entry name" value="PI3/4_kinase_CS"/>
</dbReference>
<feature type="region of interest" description="Disordered" evidence="5">
    <location>
        <begin position="188"/>
        <end position="215"/>
    </location>
</feature>
<dbReference type="SMART" id="SM00146">
    <property type="entry name" value="PI3Kc"/>
    <property type="match status" value="1"/>
</dbReference>
<keyword evidence="9" id="KW-1185">Reference proteome</keyword>
<dbReference type="PROSITE" id="PS51545">
    <property type="entry name" value="PIK_HELICAL"/>
    <property type="match status" value="1"/>
</dbReference>
<dbReference type="CDD" id="cd05168">
    <property type="entry name" value="PI4Kc_III_beta"/>
    <property type="match status" value="1"/>
</dbReference>
<dbReference type="STRING" id="747725.A0A168LMM4"/>
<dbReference type="Gene3D" id="1.10.1070.11">
    <property type="entry name" value="Phosphatidylinositol 3-/4-kinase, catalytic domain"/>
    <property type="match status" value="1"/>
</dbReference>
<dbReference type="InterPro" id="IPR011009">
    <property type="entry name" value="Kinase-like_dom_sf"/>
</dbReference>
<keyword evidence="4" id="KW-0418">Kinase</keyword>
<evidence type="ECO:0000256" key="3">
    <source>
        <dbReference type="ARBA" id="ARBA00022679"/>
    </source>
</evidence>
<gene>
    <name evidence="8" type="ORF">MUCCIDRAFT_127245</name>
</gene>
<dbReference type="PANTHER" id="PTHR10048:SF22">
    <property type="entry name" value="PHOSPHATIDYLINOSITOL 4-KINASE BETA"/>
    <property type="match status" value="1"/>
</dbReference>
<evidence type="ECO:0000259" key="7">
    <source>
        <dbReference type="PROSITE" id="PS51545"/>
    </source>
</evidence>
<dbReference type="InterPro" id="IPR021601">
    <property type="entry name" value="Phosphatidylino_kinase_fungi"/>
</dbReference>
<dbReference type="Gene3D" id="6.10.140.1260">
    <property type="match status" value="1"/>
</dbReference>
<dbReference type="InterPro" id="IPR000403">
    <property type="entry name" value="PI3/4_kinase_cat_dom"/>
</dbReference>
<reference evidence="8 9" key="1">
    <citation type="submission" date="2015-06" db="EMBL/GenBank/DDBJ databases">
        <title>Expansion of signal transduction pathways in fungi by whole-genome duplication.</title>
        <authorList>
            <consortium name="DOE Joint Genome Institute"/>
            <person name="Corrochano L.M."/>
            <person name="Kuo A."/>
            <person name="Marcet-Houben M."/>
            <person name="Polaino S."/>
            <person name="Salamov A."/>
            <person name="Villalobos J.M."/>
            <person name="Alvarez M.I."/>
            <person name="Avalos J."/>
            <person name="Benito E.P."/>
            <person name="Benoit I."/>
            <person name="Burger G."/>
            <person name="Camino L.P."/>
            <person name="Canovas D."/>
            <person name="Cerda-Olmedo E."/>
            <person name="Cheng J.-F."/>
            <person name="Dominguez A."/>
            <person name="Elias M."/>
            <person name="Eslava A.P."/>
            <person name="Glaser F."/>
            <person name="Grimwood J."/>
            <person name="Gutierrez G."/>
            <person name="Heitman J."/>
            <person name="Henrissat B."/>
            <person name="Iturriaga E.A."/>
            <person name="Lang B.F."/>
            <person name="Lavin J.L."/>
            <person name="Lee S."/>
            <person name="Li W."/>
            <person name="Lindquist E."/>
            <person name="Lopez-Garcia S."/>
            <person name="Luque E.M."/>
            <person name="Marcos A.T."/>
            <person name="Martin J."/>
            <person name="Mccluskey K."/>
            <person name="Medina H.R."/>
            <person name="Miralles-Duran A."/>
            <person name="Miyazaki A."/>
            <person name="Munoz-Torres E."/>
            <person name="Oguiza J.A."/>
            <person name="Ohm R."/>
            <person name="Olmedo M."/>
            <person name="Orejas M."/>
            <person name="Ortiz-Castellanos L."/>
            <person name="Pisabarro A.G."/>
            <person name="Rodriguez-Romero J."/>
            <person name="Ruiz-Herrera J."/>
            <person name="Ruiz-Vazquez R."/>
            <person name="Sanz C."/>
            <person name="Schackwitz W."/>
            <person name="Schmutz J."/>
            <person name="Shahriari M."/>
            <person name="Shelest E."/>
            <person name="Silva-Franco F."/>
            <person name="Soanes D."/>
            <person name="Syed K."/>
            <person name="Tagua V.G."/>
            <person name="Talbot N.J."/>
            <person name="Thon M."/>
            <person name="De Vries R.P."/>
            <person name="Wiebenga A."/>
            <person name="Yadav J.S."/>
            <person name="Braun E.L."/>
            <person name="Baker S."/>
            <person name="Garre V."/>
            <person name="Horwitz B."/>
            <person name="Torres-Martinez S."/>
            <person name="Idnurm A."/>
            <person name="Herrera-Estrella A."/>
            <person name="Gabaldon T."/>
            <person name="Grigoriev I.V."/>
        </authorList>
    </citation>
    <scope>NUCLEOTIDE SEQUENCE [LARGE SCALE GENOMIC DNA]</scope>
    <source>
        <strain evidence="8 9">CBS 277.49</strain>
    </source>
</reference>
<evidence type="ECO:0000256" key="5">
    <source>
        <dbReference type="SAM" id="MobiDB-lite"/>
    </source>
</evidence>
<feature type="non-terminal residue" evidence="8">
    <location>
        <position position="834"/>
    </location>
</feature>
<feature type="non-terminal residue" evidence="8">
    <location>
        <position position="1"/>
    </location>
</feature>
<dbReference type="PROSITE" id="PS50290">
    <property type="entry name" value="PI3_4_KINASE_3"/>
    <property type="match status" value="1"/>
</dbReference>
<dbReference type="EC" id="2.7.1.67" evidence="2"/>
<proteinExistence type="predicted"/>
<dbReference type="Pfam" id="PF21245">
    <property type="entry name" value="PI4KB-PIK1_PIK"/>
    <property type="match status" value="1"/>
</dbReference>
<dbReference type="InterPro" id="IPR036940">
    <property type="entry name" value="PI3/4_kinase_cat_sf"/>
</dbReference>
<evidence type="ECO:0000256" key="2">
    <source>
        <dbReference type="ARBA" id="ARBA00012169"/>
    </source>
</evidence>
<dbReference type="PROSITE" id="PS00915">
    <property type="entry name" value="PI3_4_KINASE_1"/>
    <property type="match status" value="1"/>
</dbReference>
<organism evidence="8 9">
    <name type="scientific">Mucor lusitanicus CBS 277.49</name>
    <dbReference type="NCBI Taxonomy" id="747725"/>
    <lineage>
        <taxon>Eukaryota</taxon>
        <taxon>Fungi</taxon>
        <taxon>Fungi incertae sedis</taxon>
        <taxon>Mucoromycota</taxon>
        <taxon>Mucoromycotina</taxon>
        <taxon>Mucoromycetes</taxon>
        <taxon>Mucorales</taxon>
        <taxon>Mucorineae</taxon>
        <taxon>Mucoraceae</taxon>
        <taxon>Mucor</taxon>
    </lineage>
</organism>
<protein>
    <recommendedName>
        <fullName evidence="2">1-phosphatidylinositol 4-kinase</fullName>
        <ecNumber evidence="2">2.7.1.67</ecNumber>
    </recommendedName>
</protein>
<keyword evidence="3" id="KW-0808">Transferase</keyword>
<dbReference type="Proteomes" id="UP000077051">
    <property type="component" value="Unassembled WGS sequence"/>
</dbReference>
<dbReference type="PANTHER" id="PTHR10048">
    <property type="entry name" value="PHOSPHATIDYLINOSITOL KINASE"/>
    <property type="match status" value="1"/>
</dbReference>
<dbReference type="GO" id="GO:0048015">
    <property type="term" value="P:phosphatidylinositol-mediated signaling"/>
    <property type="evidence" value="ECO:0007669"/>
    <property type="project" value="TreeGrafter"/>
</dbReference>
<dbReference type="SUPFAM" id="SSF56112">
    <property type="entry name" value="Protein kinase-like (PK-like)"/>
    <property type="match status" value="1"/>
</dbReference>
<dbReference type="EMBL" id="AMYB01000004">
    <property type="protein sequence ID" value="OAD03726.1"/>
    <property type="molecule type" value="Genomic_DNA"/>
</dbReference>
<accession>A0A168LMM4</accession>
<dbReference type="Pfam" id="PF11522">
    <property type="entry name" value="Pik1"/>
    <property type="match status" value="1"/>
</dbReference>
<evidence type="ECO:0000256" key="4">
    <source>
        <dbReference type="ARBA" id="ARBA00022777"/>
    </source>
</evidence>
<dbReference type="Gene3D" id="3.30.1010.10">
    <property type="entry name" value="Phosphatidylinositol 3-kinase Catalytic Subunit, Chain A, domain 4"/>
    <property type="match status" value="1"/>
</dbReference>
<dbReference type="GO" id="GO:0016020">
    <property type="term" value="C:membrane"/>
    <property type="evidence" value="ECO:0007669"/>
    <property type="project" value="TreeGrafter"/>
</dbReference>